<organism evidence="1">
    <name type="scientific">Cedratvirus lausannensis</name>
    <dbReference type="NCBI Taxonomy" id="2023205"/>
    <lineage>
        <taxon>Viruses</taxon>
        <taxon>Pithoviruses</taxon>
        <taxon>Orthocedratvirinae</taxon>
        <taxon>Alphacedratvirus</taxon>
        <taxon>Alphacedratvirus francolausannense</taxon>
    </lineage>
</organism>
<accession>A0A285PXT2</accession>
<gene>
    <name evidence="1" type="primary">pd_1340_1</name>
    <name evidence="1" type="ORF">BQ9231_00119</name>
</gene>
<keyword evidence="2" id="KW-1185">Reference proteome</keyword>
<protein>
    <submittedName>
        <fullName evidence="1">Ankyrin repeat</fullName>
    </submittedName>
</protein>
<evidence type="ECO:0000313" key="1">
    <source>
        <dbReference type="EMBL" id="SOB74002.1"/>
    </source>
</evidence>
<dbReference type="EMBL" id="LT907979">
    <property type="protein sequence ID" value="SOB74002.1"/>
    <property type="molecule type" value="Genomic_DNA"/>
</dbReference>
<evidence type="ECO:0000313" key="2">
    <source>
        <dbReference type="Proteomes" id="UP000274850"/>
    </source>
</evidence>
<name>A0A285PXT2_9VIRU</name>
<proteinExistence type="predicted"/>
<sequence>MKEGQGCNSHGHLFGLDSLCRNGQQPQDLEFSMQLLEEAIKLGCVNVLECSGEVPYNTCTLAAAHGQLKVLKWGLGKGKRKDREICNQAALNGHLEILKWAIANGWFRFTKFYVKRSFT</sequence>
<dbReference type="SUPFAM" id="SSF140860">
    <property type="entry name" value="Pseudo ankyrin repeat-like"/>
    <property type="match status" value="1"/>
</dbReference>
<dbReference type="Proteomes" id="UP000274850">
    <property type="component" value="Segment"/>
</dbReference>
<reference evidence="1" key="1">
    <citation type="submission" date="2017-08" db="EMBL/GenBank/DDBJ databases">
        <authorList>
            <person name="de Groot N.N."/>
        </authorList>
    </citation>
    <scope>NUCLEOTIDE SEQUENCE</scope>
</reference>